<sequence>MLIIEQELQTNGTTLYGISKKTFYSTRVIAINEEPYSNIDTKNDENLLLKKK</sequence>
<name>A0ABM8VX72_GIGMA</name>
<evidence type="ECO:0000313" key="1">
    <source>
        <dbReference type="EMBL" id="CAG8468905.1"/>
    </source>
</evidence>
<keyword evidence="2" id="KW-1185">Reference proteome</keyword>
<organism evidence="1 2">
    <name type="scientific">Gigaspora margarita</name>
    <dbReference type="NCBI Taxonomy" id="4874"/>
    <lineage>
        <taxon>Eukaryota</taxon>
        <taxon>Fungi</taxon>
        <taxon>Fungi incertae sedis</taxon>
        <taxon>Mucoromycota</taxon>
        <taxon>Glomeromycotina</taxon>
        <taxon>Glomeromycetes</taxon>
        <taxon>Diversisporales</taxon>
        <taxon>Gigasporaceae</taxon>
        <taxon>Gigaspora</taxon>
    </lineage>
</organism>
<comment type="caution">
    <text evidence="1">The sequence shown here is derived from an EMBL/GenBank/DDBJ whole genome shotgun (WGS) entry which is preliminary data.</text>
</comment>
<protein>
    <submittedName>
        <fullName evidence="1">45593_t:CDS:1</fullName>
    </submittedName>
</protein>
<dbReference type="EMBL" id="CAJVQB010000123">
    <property type="protein sequence ID" value="CAG8468905.1"/>
    <property type="molecule type" value="Genomic_DNA"/>
</dbReference>
<evidence type="ECO:0000313" key="2">
    <source>
        <dbReference type="Proteomes" id="UP000789901"/>
    </source>
</evidence>
<proteinExistence type="predicted"/>
<accession>A0ABM8VX72</accession>
<reference evidence="1 2" key="1">
    <citation type="submission" date="2021-06" db="EMBL/GenBank/DDBJ databases">
        <authorList>
            <person name="Kallberg Y."/>
            <person name="Tangrot J."/>
            <person name="Rosling A."/>
        </authorList>
    </citation>
    <scope>NUCLEOTIDE SEQUENCE [LARGE SCALE GENOMIC DNA]</scope>
    <source>
        <strain evidence="1 2">120-4 pot B 10/14</strain>
    </source>
</reference>
<gene>
    <name evidence="1" type="ORF">GMARGA_LOCUS678</name>
</gene>
<dbReference type="Proteomes" id="UP000789901">
    <property type="component" value="Unassembled WGS sequence"/>
</dbReference>